<sequence>MYNDELYSKKRPNVGVTIIPFIYDEGEIKALTYKRDLDAEVFPGRLAFPNCFYDRENVESAEEAAIGALLSKTSIELPYFEQLHTFSGNYIDPERINTVNITYFSLVRLADVSEIGDPHYEKEWLTVDEIIAKKDLFAFNHYEVFDCAWKRIRAKAEYTPIATNLLDEMFTIVEFKKLTEKLLGFELNNARLRDRIEVSELLIPCEGMFKTHSTKPAQLYKLNPLNDGVFYPRSMTKAK</sequence>
<feature type="domain" description="NrtR DNA-binding winged helix" evidence="1">
    <location>
        <begin position="163"/>
        <end position="222"/>
    </location>
</feature>
<dbReference type="EMBL" id="PZKL01000037">
    <property type="protein sequence ID" value="PTH80062.1"/>
    <property type="molecule type" value="Genomic_DNA"/>
</dbReference>
<dbReference type="CDD" id="cd18873">
    <property type="entry name" value="NUDIX_NadM_like"/>
    <property type="match status" value="1"/>
</dbReference>
<reference evidence="2 3" key="1">
    <citation type="submission" date="2018-03" db="EMBL/GenBank/DDBJ databases">
        <title>Aeromonas veronii whole genome sequencing and analysis.</title>
        <authorList>
            <person name="Xie H."/>
            <person name="Liu T."/>
            <person name="Wang K."/>
        </authorList>
    </citation>
    <scope>NUCLEOTIDE SEQUENCE [LARGE SCALE GENOMIC DNA]</scope>
    <source>
        <strain evidence="2 3">XH.VA.1</strain>
    </source>
</reference>
<dbReference type="SUPFAM" id="SSF46785">
    <property type="entry name" value="Winged helix' DNA-binding domain"/>
    <property type="match status" value="1"/>
</dbReference>
<dbReference type="InterPro" id="IPR036390">
    <property type="entry name" value="WH_DNA-bd_sf"/>
</dbReference>
<evidence type="ECO:0000313" key="3">
    <source>
        <dbReference type="Proteomes" id="UP000241986"/>
    </source>
</evidence>
<dbReference type="AlphaFoldDB" id="A0A2T4MZR5"/>
<organism evidence="2 3">
    <name type="scientific">Aeromonas veronii</name>
    <dbReference type="NCBI Taxonomy" id="654"/>
    <lineage>
        <taxon>Bacteria</taxon>
        <taxon>Pseudomonadati</taxon>
        <taxon>Pseudomonadota</taxon>
        <taxon>Gammaproteobacteria</taxon>
        <taxon>Aeromonadales</taxon>
        <taxon>Aeromonadaceae</taxon>
        <taxon>Aeromonas</taxon>
    </lineage>
</organism>
<name>A0A2T4MZR5_AERVE</name>
<dbReference type="SUPFAM" id="SSF55811">
    <property type="entry name" value="Nudix"/>
    <property type="match status" value="1"/>
</dbReference>
<evidence type="ECO:0000259" key="1">
    <source>
        <dbReference type="Pfam" id="PF21906"/>
    </source>
</evidence>
<dbReference type="Proteomes" id="UP000241986">
    <property type="component" value="Unassembled WGS sequence"/>
</dbReference>
<dbReference type="Gene3D" id="3.90.79.10">
    <property type="entry name" value="Nucleoside Triphosphate Pyrophosphohydrolase"/>
    <property type="match status" value="1"/>
</dbReference>
<comment type="caution">
    <text evidence="2">The sequence shown here is derived from an EMBL/GenBank/DDBJ whole genome shotgun (WGS) entry which is preliminary data.</text>
</comment>
<dbReference type="InterPro" id="IPR015797">
    <property type="entry name" value="NUDIX_hydrolase-like_dom_sf"/>
</dbReference>
<accession>A0A2T4MZR5</accession>
<dbReference type="InterPro" id="IPR054105">
    <property type="entry name" value="WHD_NrtR"/>
</dbReference>
<dbReference type="RefSeq" id="WP_107683945.1">
    <property type="nucleotide sequence ID" value="NZ_PZKL01000037.1"/>
</dbReference>
<protein>
    <recommendedName>
        <fullName evidence="1">NrtR DNA-binding winged helix domain-containing protein</fullName>
    </recommendedName>
</protein>
<evidence type="ECO:0000313" key="2">
    <source>
        <dbReference type="EMBL" id="PTH80062.1"/>
    </source>
</evidence>
<gene>
    <name evidence="2" type="ORF">DAA48_15980</name>
</gene>
<dbReference type="Pfam" id="PF21906">
    <property type="entry name" value="WHD_NrtR"/>
    <property type="match status" value="1"/>
</dbReference>
<proteinExistence type="predicted"/>
<dbReference type="InterPro" id="IPR036388">
    <property type="entry name" value="WH-like_DNA-bd_sf"/>
</dbReference>
<dbReference type="Gene3D" id="1.10.10.10">
    <property type="entry name" value="Winged helix-like DNA-binding domain superfamily/Winged helix DNA-binding domain"/>
    <property type="match status" value="1"/>
</dbReference>